<dbReference type="RefSeq" id="WP_189533749.1">
    <property type="nucleotide sequence ID" value="NZ_BMYX01000010.1"/>
</dbReference>
<protein>
    <recommendedName>
        <fullName evidence="4">DUF1425 domain-containing protein</fullName>
    </recommendedName>
</protein>
<reference evidence="2" key="1">
    <citation type="journal article" date="2014" name="Int. J. Syst. Evol. Microbiol.">
        <title>Complete genome sequence of Corynebacterium casei LMG S-19264T (=DSM 44701T), isolated from a smear-ripened cheese.</title>
        <authorList>
            <consortium name="US DOE Joint Genome Institute (JGI-PGF)"/>
            <person name="Walter F."/>
            <person name="Albersmeier A."/>
            <person name="Kalinowski J."/>
            <person name="Ruckert C."/>
        </authorList>
    </citation>
    <scope>NUCLEOTIDE SEQUENCE</scope>
    <source>
        <strain evidence="2">KCTC 32182</strain>
    </source>
</reference>
<evidence type="ECO:0008006" key="4">
    <source>
        <dbReference type="Google" id="ProtNLM"/>
    </source>
</evidence>
<accession>A0A918P351</accession>
<sequence length="152" mass="16183">MHARVTLASLCLAVSLSLSGCISVVNQDTPSHRSVTVTAGAFGASPVSLGYGAGGRDTEVRISSASFTGSPMSLTLHAINRGWRIGTETLVESDSRWLILDPATKRAWLRPGEALRAQPRTSLTNGRAVVKVVVMTDLGESERENLRQQAPL</sequence>
<comment type="caution">
    <text evidence="2">The sequence shown here is derived from an EMBL/GenBank/DDBJ whole genome shotgun (WGS) entry which is preliminary data.</text>
</comment>
<feature type="chain" id="PRO_5037541773" description="DUF1425 domain-containing protein" evidence="1">
    <location>
        <begin position="21"/>
        <end position="152"/>
    </location>
</feature>
<dbReference type="PROSITE" id="PS51257">
    <property type="entry name" value="PROKAR_LIPOPROTEIN"/>
    <property type="match status" value="1"/>
</dbReference>
<evidence type="ECO:0000313" key="2">
    <source>
        <dbReference type="EMBL" id="GGY16227.1"/>
    </source>
</evidence>
<gene>
    <name evidence="2" type="ORF">GCM10011289_19310</name>
</gene>
<dbReference type="EMBL" id="BMYX01000010">
    <property type="protein sequence ID" value="GGY16227.1"/>
    <property type="molecule type" value="Genomic_DNA"/>
</dbReference>
<reference evidence="2" key="2">
    <citation type="submission" date="2020-09" db="EMBL/GenBank/DDBJ databases">
        <authorList>
            <person name="Sun Q."/>
            <person name="Kim S."/>
        </authorList>
    </citation>
    <scope>NUCLEOTIDE SEQUENCE</scope>
    <source>
        <strain evidence="2">KCTC 32182</strain>
    </source>
</reference>
<feature type="signal peptide" evidence="1">
    <location>
        <begin position="1"/>
        <end position="20"/>
    </location>
</feature>
<keyword evidence="1" id="KW-0732">Signal</keyword>
<dbReference type="Proteomes" id="UP000645257">
    <property type="component" value="Unassembled WGS sequence"/>
</dbReference>
<dbReference type="AlphaFoldDB" id="A0A918P351"/>
<keyword evidence="3" id="KW-1185">Reference proteome</keyword>
<evidence type="ECO:0000313" key="3">
    <source>
        <dbReference type="Proteomes" id="UP000645257"/>
    </source>
</evidence>
<proteinExistence type="predicted"/>
<name>A0A918P351_9NEIS</name>
<evidence type="ECO:0000256" key="1">
    <source>
        <dbReference type="SAM" id="SignalP"/>
    </source>
</evidence>
<organism evidence="2 3">
    <name type="scientific">Paludibacterium paludis</name>
    <dbReference type="NCBI Taxonomy" id="1225769"/>
    <lineage>
        <taxon>Bacteria</taxon>
        <taxon>Pseudomonadati</taxon>
        <taxon>Pseudomonadota</taxon>
        <taxon>Betaproteobacteria</taxon>
        <taxon>Neisseriales</taxon>
        <taxon>Chromobacteriaceae</taxon>
        <taxon>Paludibacterium</taxon>
    </lineage>
</organism>